<evidence type="ECO:0000313" key="4">
    <source>
        <dbReference type="Proteomes" id="UP000239430"/>
    </source>
</evidence>
<evidence type="ECO:0000259" key="2">
    <source>
        <dbReference type="Pfam" id="PF07833"/>
    </source>
</evidence>
<feature type="signal peptide" evidence="1">
    <location>
        <begin position="1"/>
        <end position="25"/>
    </location>
</feature>
<sequence>MKRLLFITLISVVMLASGFALPAFAQEQQEIPFLIDGLPVIFDVQPVIQNGRTLVPFRATAEALSVKVTWDSST</sequence>
<organism evidence="3 4">
    <name type="scientific">Neomoorella stamsii</name>
    <dbReference type="NCBI Taxonomy" id="1266720"/>
    <lineage>
        <taxon>Bacteria</taxon>
        <taxon>Bacillati</taxon>
        <taxon>Bacillota</taxon>
        <taxon>Clostridia</taxon>
        <taxon>Neomoorellales</taxon>
        <taxon>Neomoorellaceae</taxon>
        <taxon>Neomoorella</taxon>
    </lineage>
</organism>
<dbReference type="Proteomes" id="UP000239430">
    <property type="component" value="Unassembled WGS sequence"/>
</dbReference>
<keyword evidence="4" id="KW-1185">Reference proteome</keyword>
<accession>A0A9X7J4H2</accession>
<feature type="chain" id="PRO_5040917570" description="Copper amine oxidase-like N-terminal domain-containing protein" evidence="1">
    <location>
        <begin position="26"/>
        <end position="74"/>
    </location>
</feature>
<protein>
    <recommendedName>
        <fullName evidence="2">Copper amine oxidase-like N-terminal domain-containing protein</fullName>
    </recommendedName>
</protein>
<comment type="caution">
    <text evidence="3">The sequence shown here is derived from an EMBL/GenBank/DDBJ whole genome shotgun (WGS) entry which is preliminary data.</text>
</comment>
<dbReference type="InterPro" id="IPR036582">
    <property type="entry name" value="Mao_N_sf"/>
</dbReference>
<gene>
    <name evidence="3" type="ORF">MOST_06690</name>
</gene>
<dbReference type="EMBL" id="PVXL01000023">
    <property type="protein sequence ID" value="PRR76048.1"/>
    <property type="molecule type" value="Genomic_DNA"/>
</dbReference>
<proteinExistence type="predicted"/>
<name>A0A9X7J4H2_9FIRM</name>
<evidence type="ECO:0000256" key="1">
    <source>
        <dbReference type="SAM" id="SignalP"/>
    </source>
</evidence>
<dbReference type="InterPro" id="IPR012854">
    <property type="entry name" value="Cu_amine_oxidase-like_N"/>
</dbReference>
<keyword evidence="1" id="KW-0732">Signal</keyword>
<dbReference type="AlphaFoldDB" id="A0A9X7J4H2"/>
<dbReference type="Gene3D" id="3.30.457.10">
    <property type="entry name" value="Copper amine oxidase-like, N-terminal domain"/>
    <property type="match status" value="1"/>
</dbReference>
<evidence type="ECO:0000313" key="3">
    <source>
        <dbReference type="EMBL" id="PRR76048.1"/>
    </source>
</evidence>
<reference evidence="3 4" key="1">
    <citation type="submission" date="2018-03" db="EMBL/GenBank/DDBJ databases">
        <title>Genome sequence of Moorella stamsii DSM 26217.</title>
        <authorList>
            <person name="Poehlein A."/>
            <person name="Daniel R."/>
        </authorList>
    </citation>
    <scope>NUCLEOTIDE SEQUENCE [LARGE SCALE GENOMIC DNA]</scope>
    <source>
        <strain evidence="4">DSM 26217</strain>
    </source>
</reference>
<dbReference type="Pfam" id="PF07833">
    <property type="entry name" value="Cu_amine_oxidN1"/>
    <property type="match status" value="1"/>
</dbReference>
<dbReference type="SUPFAM" id="SSF55383">
    <property type="entry name" value="Copper amine oxidase, domain N"/>
    <property type="match status" value="1"/>
</dbReference>
<feature type="domain" description="Copper amine oxidase-like N-terminal" evidence="2">
    <location>
        <begin position="35"/>
        <end position="74"/>
    </location>
</feature>